<comment type="similarity">
    <text evidence="1">Belongs to the 5-formyltetrahydrofolate cyclo-ligase family.</text>
</comment>
<comment type="catalytic activity">
    <reaction evidence="4">
        <text>(6S)-5-formyl-5,6,7,8-tetrahydrofolate + ATP = (6R)-5,10-methenyltetrahydrofolate + ADP + phosphate</text>
        <dbReference type="Rhea" id="RHEA:10488"/>
        <dbReference type="ChEBI" id="CHEBI:30616"/>
        <dbReference type="ChEBI" id="CHEBI:43474"/>
        <dbReference type="ChEBI" id="CHEBI:57455"/>
        <dbReference type="ChEBI" id="CHEBI:57457"/>
        <dbReference type="ChEBI" id="CHEBI:456216"/>
        <dbReference type="EC" id="6.3.3.2"/>
    </reaction>
</comment>
<dbReference type="GO" id="GO:0030272">
    <property type="term" value="F:5-formyltetrahydrofolate cyclo-ligase activity"/>
    <property type="evidence" value="ECO:0007669"/>
    <property type="project" value="UniProtKB-EC"/>
</dbReference>
<dbReference type="Pfam" id="PF01812">
    <property type="entry name" value="5-FTHF_cyc-lig"/>
    <property type="match status" value="1"/>
</dbReference>
<feature type="binding site" evidence="6">
    <location>
        <begin position="149"/>
        <end position="157"/>
    </location>
    <ligand>
        <name>ATP</name>
        <dbReference type="ChEBI" id="CHEBI:30616"/>
    </ligand>
</feature>
<dbReference type="GO" id="GO:0005739">
    <property type="term" value="C:mitochondrion"/>
    <property type="evidence" value="ECO:0007669"/>
    <property type="project" value="TreeGrafter"/>
</dbReference>
<protein>
    <recommendedName>
        <fullName evidence="5">5-formyltetrahydrofolate cyclo-ligase</fullName>
        <ecNumber evidence="5">6.3.3.2</ecNumber>
    </recommendedName>
</protein>
<dbReference type="PANTHER" id="PTHR23407:SF1">
    <property type="entry name" value="5-FORMYLTETRAHYDROFOLATE CYCLO-LIGASE"/>
    <property type="match status" value="1"/>
</dbReference>
<dbReference type="GO" id="GO:0035999">
    <property type="term" value="P:tetrahydrofolate interconversion"/>
    <property type="evidence" value="ECO:0007669"/>
    <property type="project" value="TreeGrafter"/>
</dbReference>
<organism evidence="7">
    <name type="scientific">Phaffia rhodozyma</name>
    <name type="common">Yeast</name>
    <name type="synonym">Xanthophyllomyces dendrorhous</name>
    <dbReference type="NCBI Taxonomy" id="264483"/>
    <lineage>
        <taxon>Eukaryota</taxon>
        <taxon>Fungi</taxon>
        <taxon>Dikarya</taxon>
        <taxon>Basidiomycota</taxon>
        <taxon>Agaricomycotina</taxon>
        <taxon>Tremellomycetes</taxon>
        <taxon>Cystofilobasidiales</taxon>
        <taxon>Mrakiaceae</taxon>
        <taxon>Phaffia</taxon>
    </lineage>
</organism>
<evidence type="ECO:0000256" key="5">
    <source>
        <dbReference type="ARBA" id="ARBA00038966"/>
    </source>
</evidence>
<dbReference type="InterPro" id="IPR024185">
    <property type="entry name" value="FTHF_cligase-like_sf"/>
</dbReference>
<proteinExistence type="inferred from homology"/>
<dbReference type="PIRSF" id="PIRSF006806">
    <property type="entry name" value="FTHF_cligase"/>
    <property type="match status" value="1"/>
</dbReference>
<evidence type="ECO:0000256" key="6">
    <source>
        <dbReference type="PIRSR" id="PIRSR006806-1"/>
    </source>
</evidence>
<evidence type="ECO:0000256" key="4">
    <source>
        <dbReference type="ARBA" id="ARBA00036539"/>
    </source>
</evidence>
<dbReference type="InterPro" id="IPR037171">
    <property type="entry name" value="NagB/RpiA_transferase-like"/>
</dbReference>
<dbReference type="AlphaFoldDB" id="A0A0F7SU04"/>
<dbReference type="PANTHER" id="PTHR23407">
    <property type="entry name" value="ATPASE INHIBITOR/5-FORMYLTETRAHYDROFOLATE CYCLO-LIGASE"/>
    <property type="match status" value="1"/>
</dbReference>
<evidence type="ECO:0000256" key="2">
    <source>
        <dbReference type="ARBA" id="ARBA00022741"/>
    </source>
</evidence>
<name>A0A0F7SU04_PHARH</name>
<dbReference type="EMBL" id="LN483142">
    <property type="protein sequence ID" value="CED83448.1"/>
    <property type="molecule type" value="Genomic_DNA"/>
</dbReference>
<keyword evidence="2 6" id="KW-0547">Nucleotide-binding</keyword>
<dbReference type="EC" id="6.3.3.2" evidence="5"/>
<dbReference type="InterPro" id="IPR002698">
    <property type="entry name" value="FTHF_cligase"/>
</dbReference>
<dbReference type="Gene3D" id="3.40.50.10420">
    <property type="entry name" value="NagB/RpiA/CoA transferase-like"/>
    <property type="match status" value="1"/>
</dbReference>
<evidence type="ECO:0000256" key="3">
    <source>
        <dbReference type="ARBA" id="ARBA00022840"/>
    </source>
</evidence>
<accession>A0A0F7SU04</accession>
<dbReference type="GO" id="GO:0005524">
    <property type="term" value="F:ATP binding"/>
    <property type="evidence" value="ECO:0007669"/>
    <property type="project" value="UniProtKB-KW"/>
</dbReference>
<evidence type="ECO:0000313" key="7">
    <source>
        <dbReference type="EMBL" id="CED83448.1"/>
    </source>
</evidence>
<keyword evidence="3 6" id="KW-0067">ATP-binding</keyword>
<sequence>MSTSSLPSVKRALRKQIQTILRSIPPEGILAQLYLPTVHSEIQTFELIKHALDAGKSVYVPFIPAGSNTDMQMLRLYEEDVPMTEDGSTDSGLKGDGWNRDKWGIPVLPLTRKDTGLEREDASTSAHYLDLILLPGVAFSPTASSLFSRLGHGKGYYDKYITQYRSICAGKNRPGPKLIGLALKEQFLDKNMVPIGEWDANLDEVLVGDHVRTLSEDN</sequence>
<dbReference type="SUPFAM" id="SSF100950">
    <property type="entry name" value="NagB/RpiA/CoA transferase-like"/>
    <property type="match status" value="1"/>
</dbReference>
<evidence type="ECO:0000256" key="1">
    <source>
        <dbReference type="ARBA" id="ARBA00010638"/>
    </source>
</evidence>
<dbReference type="GO" id="GO:0009396">
    <property type="term" value="P:folic acid-containing compound biosynthetic process"/>
    <property type="evidence" value="ECO:0007669"/>
    <property type="project" value="TreeGrafter"/>
</dbReference>
<keyword evidence="7" id="KW-0436">Ligase</keyword>
<reference evidence="7" key="1">
    <citation type="submission" date="2014-08" db="EMBL/GenBank/DDBJ databases">
        <authorList>
            <person name="Sharma Rahul"/>
            <person name="Thines Marco"/>
        </authorList>
    </citation>
    <scope>NUCLEOTIDE SEQUENCE</scope>
</reference>